<dbReference type="Proteomes" id="UP000284379">
    <property type="component" value="Unassembled WGS sequence"/>
</dbReference>
<dbReference type="GO" id="GO:0009279">
    <property type="term" value="C:cell outer membrane"/>
    <property type="evidence" value="ECO:0007669"/>
    <property type="project" value="UniProtKB-SubCell"/>
</dbReference>
<evidence type="ECO:0000256" key="15">
    <source>
        <dbReference type="SAM" id="Phobius"/>
    </source>
</evidence>
<evidence type="ECO:0000256" key="6">
    <source>
        <dbReference type="ARBA" id="ARBA00022692"/>
    </source>
</evidence>
<evidence type="ECO:0000256" key="14">
    <source>
        <dbReference type="ARBA" id="ARBA00023288"/>
    </source>
</evidence>
<name>A0A413VLP8_9BACE</name>
<gene>
    <name evidence="18" type="ORF">DW888_12785</name>
</gene>
<dbReference type="AlphaFoldDB" id="A0A413VLP8"/>
<comment type="subcellular location">
    <subcellularLocation>
        <location evidence="1">Cell outer membrane</location>
        <topology evidence="1">Multi-pass membrane protein</topology>
    </subcellularLocation>
</comment>
<dbReference type="RefSeq" id="WP_122201702.1">
    <property type="nucleotide sequence ID" value="NZ_CABJFV010000009.1"/>
</dbReference>
<evidence type="ECO:0000256" key="1">
    <source>
        <dbReference type="ARBA" id="ARBA00004571"/>
    </source>
</evidence>
<keyword evidence="8" id="KW-0625">Polysaccharide transport</keyword>
<dbReference type="Gene3D" id="3.10.560.10">
    <property type="entry name" value="Outer membrane lipoprotein wza domain like"/>
    <property type="match status" value="1"/>
</dbReference>
<dbReference type="Gene3D" id="3.30.1950.10">
    <property type="entry name" value="wza like domain"/>
    <property type="match status" value="1"/>
</dbReference>
<dbReference type="InterPro" id="IPR003715">
    <property type="entry name" value="Poly_export_N"/>
</dbReference>
<sequence length="263" mass="29067">MNRAVQATMVVALCLVVMSCASSRRVVYLQEKSLEIPESSVAFDARIMPKDLITISVSTPEPEAALPFNLIVPSAQSGSSLSSLVSQPTLQNYLVNNEGEISFPVLGQLKVGGLTTQQTSEMIISQLHKYLKEPPIVTVRLINYKVSVIGEVNRPNMYTVINEKINVFEALAMAGDLTIYGRRDRIRIMREDINSHRHIITLNLNDANIIYSPYFYLQQNDIVYVEPNKAKSQSANIGSSTTLLVSVTSILISLAGLIVNILR</sequence>
<evidence type="ECO:0000256" key="12">
    <source>
        <dbReference type="ARBA" id="ARBA00023139"/>
    </source>
</evidence>
<keyword evidence="11 15" id="KW-0472">Membrane</keyword>
<evidence type="ECO:0000313" key="18">
    <source>
        <dbReference type="EMBL" id="RHB34414.1"/>
    </source>
</evidence>
<feature type="domain" description="Polysaccharide export protein N-terminal" evidence="16">
    <location>
        <begin position="44"/>
        <end position="141"/>
    </location>
</feature>
<organism evidence="18 19">
    <name type="scientific">Bacteroides nordii</name>
    <dbReference type="NCBI Taxonomy" id="291645"/>
    <lineage>
        <taxon>Bacteria</taxon>
        <taxon>Pseudomonadati</taxon>
        <taxon>Bacteroidota</taxon>
        <taxon>Bacteroidia</taxon>
        <taxon>Bacteroidales</taxon>
        <taxon>Bacteroidaceae</taxon>
        <taxon>Bacteroides</taxon>
    </lineage>
</organism>
<dbReference type="PROSITE" id="PS51257">
    <property type="entry name" value="PROKAR_LIPOPROTEIN"/>
    <property type="match status" value="1"/>
</dbReference>
<evidence type="ECO:0000256" key="13">
    <source>
        <dbReference type="ARBA" id="ARBA00023237"/>
    </source>
</evidence>
<dbReference type="GO" id="GO:0015288">
    <property type="term" value="F:porin activity"/>
    <property type="evidence" value="ECO:0007669"/>
    <property type="project" value="UniProtKB-KW"/>
</dbReference>
<evidence type="ECO:0000256" key="4">
    <source>
        <dbReference type="ARBA" id="ARBA00022452"/>
    </source>
</evidence>
<evidence type="ECO:0000256" key="9">
    <source>
        <dbReference type="ARBA" id="ARBA00023065"/>
    </source>
</evidence>
<keyword evidence="5" id="KW-0762">Sugar transport</keyword>
<keyword evidence="12" id="KW-0564">Palmitate</keyword>
<comment type="similarity">
    <text evidence="2">Belongs to the BexD/CtrA/VexA family.</text>
</comment>
<reference evidence="18 19" key="1">
    <citation type="submission" date="2018-08" db="EMBL/GenBank/DDBJ databases">
        <title>A genome reference for cultivated species of the human gut microbiota.</title>
        <authorList>
            <person name="Zou Y."/>
            <person name="Xue W."/>
            <person name="Luo G."/>
        </authorList>
    </citation>
    <scope>NUCLEOTIDE SEQUENCE [LARGE SCALE GENOMIC DNA]</scope>
    <source>
        <strain evidence="18 19">AM40-30BH</strain>
    </source>
</reference>
<keyword evidence="3" id="KW-0813">Transport</keyword>
<dbReference type="InterPro" id="IPR049712">
    <property type="entry name" value="Poly_export"/>
</dbReference>
<dbReference type="GO" id="GO:0006811">
    <property type="term" value="P:monoatomic ion transport"/>
    <property type="evidence" value="ECO:0007669"/>
    <property type="project" value="UniProtKB-KW"/>
</dbReference>
<comment type="caution">
    <text evidence="18">The sequence shown here is derived from an EMBL/GenBank/DDBJ whole genome shotgun (WGS) entry which is preliminary data.</text>
</comment>
<dbReference type="GO" id="GO:0046930">
    <property type="term" value="C:pore complex"/>
    <property type="evidence" value="ECO:0007669"/>
    <property type="project" value="UniProtKB-KW"/>
</dbReference>
<evidence type="ECO:0000256" key="5">
    <source>
        <dbReference type="ARBA" id="ARBA00022597"/>
    </source>
</evidence>
<dbReference type="PANTHER" id="PTHR33619">
    <property type="entry name" value="POLYSACCHARIDE EXPORT PROTEIN GFCE-RELATED"/>
    <property type="match status" value="1"/>
</dbReference>
<evidence type="ECO:0000256" key="3">
    <source>
        <dbReference type="ARBA" id="ARBA00022448"/>
    </source>
</evidence>
<keyword evidence="14" id="KW-0449">Lipoprotein</keyword>
<keyword evidence="7" id="KW-0732">Signal</keyword>
<protein>
    <submittedName>
        <fullName evidence="18">Polysaccharide export protein</fullName>
    </submittedName>
</protein>
<dbReference type="GO" id="GO:0015159">
    <property type="term" value="F:polysaccharide transmembrane transporter activity"/>
    <property type="evidence" value="ECO:0007669"/>
    <property type="project" value="InterPro"/>
</dbReference>
<evidence type="ECO:0000259" key="16">
    <source>
        <dbReference type="Pfam" id="PF02563"/>
    </source>
</evidence>
<accession>A0A413VLP8</accession>
<evidence type="ECO:0000256" key="7">
    <source>
        <dbReference type="ARBA" id="ARBA00022729"/>
    </source>
</evidence>
<evidence type="ECO:0000256" key="2">
    <source>
        <dbReference type="ARBA" id="ARBA00009450"/>
    </source>
</evidence>
<keyword evidence="4" id="KW-1134">Transmembrane beta strand</keyword>
<keyword evidence="15" id="KW-1133">Transmembrane helix</keyword>
<dbReference type="Pfam" id="PF02563">
    <property type="entry name" value="Poly_export"/>
    <property type="match status" value="1"/>
</dbReference>
<dbReference type="PANTHER" id="PTHR33619:SF3">
    <property type="entry name" value="POLYSACCHARIDE EXPORT PROTEIN GFCE-RELATED"/>
    <property type="match status" value="1"/>
</dbReference>
<keyword evidence="6 15" id="KW-0812">Transmembrane</keyword>
<feature type="transmembrane region" description="Helical" evidence="15">
    <location>
        <begin position="243"/>
        <end position="262"/>
    </location>
</feature>
<evidence type="ECO:0000256" key="10">
    <source>
        <dbReference type="ARBA" id="ARBA00023114"/>
    </source>
</evidence>
<feature type="domain" description="SLBB" evidence="17">
    <location>
        <begin position="145"/>
        <end position="225"/>
    </location>
</feature>
<keyword evidence="13" id="KW-0998">Cell outer membrane</keyword>
<keyword evidence="10" id="KW-0626">Porin</keyword>
<dbReference type="EMBL" id="QSGO01000009">
    <property type="protein sequence ID" value="RHB34414.1"/>
    <property type="molecule type" value="Genomic_DNA"/>
</dbReference>
<keyword evidence="9" id="KW-0406">Ion transport</keyword>
<evidence type="ECO:0000313" key="19">
    <source>
        <dbReference type="Proteomes" id="UP000284379"/>
    </source>
</evidence>
<dbReference type="InterPro" id="IPR054765">
    <property type="entry name" value="SLBB_dom"/>
</dbReference>
<evidence type="ECO:0000256" key="11">
    <source>
        <dbReference type="ARBA" id="ARBA00023136"/>
    </source>
</evidence>
<evidence type="ECO:0000256" key="8">
    <source>
        <dbReference type="ARBA" id="ARBA00023047"/>
    </source>
</evidence>
<dbReference type="Pfam" id="PF22461">
    <property type="entry name" value="SLBB_2"/>
    <property type="match status" value="1"/>
</dbReference>
<proteinExistence type="inferred from homology"/>
<evidence type="ECO:0000259" key="17">
    <source>
        <dbReference type="Pfam" id="PF22461"/>
    </source>
</evidence>